<dbReference type="PANTHER" id="PTHR46401">
    <property type="entry name" value="GLYCOSYLTRANSFERASE WBBK-RELATED"/>
    <property type="match status" value="1"/>
</dbReference>
<evidence type="ECO:0000313" key="3">
    <source>
        <dbReference type="Proteomes" id="UP001246244"/>
    </source>
</evidence>
<sequence length="429" mass="49507">MKKVLIISYYFPPDPEIGGLRIKGLAKYLPYFGWEPIILTKNLPDNSDSIYNIIKTSCFEYNSIHSFKKKIGLNPKETVNKQLGKSNLKNKKMLLDILLNFAAEVLTYPDNQKIWYSHAFELGDKLLIDQNIDAIISSSSPIISHIIAHDLKEKHNIPWIADLRDLWTQNHYNSYSCIRKFFENNLEIKTLATSDAITTVSNNLSSSLETLHKGIDVYSIPNGFDLDEWTRLNVEVLDKFLITYTGSLYQGKRDPSKLFQALDELIKEQKIDRNDIEVRFYGPQEDWMNQDIEKYNLQYIVSDYGLVSRDIALFKQKESQLLLLLLWDHPSEVGVYTGKLFEYLASKRPILAIGGSKGVVNELLEETEAGYFVSSIEEIKNIIIKYYAEYKLNGHVSYKGNNSKIDKYSQKEMARKFAEVLDNSIKVDY</sequence>
<dbReference type="Gene3D" id="3.40.50.2000">
    <property type="entry name" value="Glycogen Phosphorylase B"/>
    <property type="match status" value="2"/>
</dbReference>
<evidence type="ECO:0000313" key="2">
    <source>
        <dbReference type="EMBL" id="MDR7665098.1"/>
    </source>
</evidence>
<proteinExistence type="predicted"/>
<dbReference type="Proteomes" id="UP001246244">
    <property type="component" value="Unassembled WGS sequence"/>
</dbReference>
<gene>
    <name evidence="2" type="ORF">RG963_04685</name>
</gene>
<dbReference type="EMBL" id="JAVKPK010000013">
    <property type="protein sequence ID" value="MDR7665098.1"/>
    <property type="molecule type" value="Genomic_DNA"/>
</dbReference>
<evidence type="ECO:0000256" key="1">
    <source>
        <dbReference type="ARBA" id="ARBA00022679"/>
    </source>
</evidence>
<dbReference type="SUPFAM" id="SSF53756">
    <property type="entry name" value="UDP-Glycosyltransferase/glycogen phosphorylase"/>
    <property type="match status" value="1"/>
</dbReference>
<reference evidence="3" key="1">
    <citation type="submission" date="2023-07" db="EMBL/GenBank/DDBJ databases">
        <title>Whole-genome sequencing of a new Methanosarcina sp. Z-7115.</title>
        <authorList>
            <person name="Zhilina T.N."/>
            <person name="Merkel A.Y."/>
        </authorList>
    </citation>
    <scope>NUCLEOTIDE SEQUENCE [LARGE SCALE GENOMIC DNA]</scope>
    <source>
        <strain evidence="3">Z-7115</strain>
    </source>
</reference>
<comment type="caution">
    <text evidence="2">The sequence shown here is derived from an EMBL/GenBank/DDBJ whole genome shotgun (WGS) entry which is preliminary data.</text>
</comment>
<name>A0ABU2CZE2_9EURY</name>
<evidence type="ECO:0008006" key="4">
    <source>
        <dbReference type="Google" id="ProtNLM"/>
    </source>
</evidence>
<protein>
    <recommendedName>
        <fullName evidence="4">TPR/glycosyl transferase domain protein</fullName>
    </recommendedName>
</protein>
<keyword evidence="3" id="KW-1185">Reference proteome</keyword>
<dbReference type="PANTHER" id="PTHR46401:SF2">
    <property type="entry name" value="GLYCOSYLTRANSFERASE WBBK-RELATED"/>
    <property type="match status" value="1"/>
</dbReference>
<organism evidence="2 3">
    <name type="scientific">Methanosarcina baikalica</name>
    <dbReference type="NCBI Taxonomy" id="3073890"/>
    <lineage>
        <taxon>Archaea</taxon>
        <taxon>Methanobacteriati</taxon>
        <taxon>Methanobacteriota</taxon>
        <taxon>Stenosarchaea group</taxon>
        <taxon>Methanomicrobia</taxon>
        <taxon>Methanosarcinales</taxon>
        <taxon>Methanosarcinaceae</taxon>
        <taxon>Methanosarcina</taxon>
    </lineage>
</organism>
<keyword evidence="1" id="KW-0808">Transferase</keyword>
<dbReference type="RefSeq" id="WP_310575125.1">
    <property type="nucleotide sequence ID" value="NZ_JAVKPK010000013.1"/>
</dbReference>
<accession>A0ABU2CZE2</accession>